<organism evidence="6 7">
    <name type="scientific">Babesia duncani</name>
    <dbReference type="NCBI Taxonomy" id="323732"/>
    <lineage>
        <taxon>Eukaryota</taxon>
        <taxon>Sar</taxon>
        <taxon>Alveolata</taxon>
        <taxon>Apicomplexa</taxon>
        <taxon>Aconoidasida</taxon>
        <taxon>Piroplasmida</taxon>
        <taxon>Babesiidae</taxon>
        <taxon>Babesia</taxon>
    </lineage>
</organism>
<evidence type="ECO:0000256" key="2">
    <source>
        <dbReference type="ARBA" id="ARBA00022884"/>
    </source>
</evidence>
<dbReference type="Pfam" id="PF01423">
    <property type="entry name" value="LSM"/>
    <property type="match status" value="1"/>
</dbReference>
<dbReference type="PANTHER" id="PTHR15588">
    <property type="entry name" value="LSM1"/>
    <property type="match status" value="1"/>
</dbReference>
<name>A0AAD9PLC9_9APIC</name>
<dbReference type="GO" id="GO:1990726">
    <property type="term" value="C:Lsm1-7-Pat1 complex"/>
    <property type="evidence" value="ECO:0007669"/>
    <property type="project" value="TreeGrafter"/>
</dbReference>
<dbReference type="AlphaFoldDB" id="A0AAD9PLC9"/>
<evidence type="ECO:0000256" key="3">
    <source>
        <dbReference type="ARBA" id="ARBA00023274"/>
    </source>
</evidence>
<evidence type="ECO:0000313" key="6">
    <source>
        <dbReference type="EMBL" id="KAK2196864.1"/>
    </source>
</evidence>
<evidence type="ECO:0000256" key="4">
    <source>
        <dbReference type="RuleBase" id="RU365047"/>
    </source>
</evidence>
<dbReference type="InterPro" id="IPR010920">
    <property type="entry name" value="LSM_dom_sf"/>
</dbReference>
<dbReference type="PANTHER" id="PTHR15588:SF8">
    <property type="entry name" value="U6 SNRNA-ASSOCIATED SM-LIKE PROTEIN LSM1"/>
    <property type="match status" value="1"/>
</dbReference>
<comment type="subunit">
    <text evidence="4">LSm subunits form a heteromer with a donut shape.</text>
</comment>
<keyword evidence="1 4" id="KW-0963">Cytoplasm</keyword>
<dbReference type="SMART" id="SM00651">
    <property type="entry name" value="Sm"/>
    <property type="match status" value="1"/>
</dbReference>
<keyword evidence="3 4" id="KW-0687">Ribonucleoprotein</keyword>
<dbReference type="InterPro" id="IPR001163">
    <property type="entry name" value="Sm_dom_euk/arc"/>
</dbReference>
<dbReference type="GO" id="GO:0003729">
    <property type="term" value="F:mRNA binding"/>
    <property type="evidence" value="ECO:0007669"/>
    <property type="project" value="TreeGrafter"/>
</dbReference>
<sequence>MLNFSGVLFDQMDPEDPLDPSNSGLSNVMNVPQSQDLGEKRPWICSLEDALGSLIWVALRDDTFYVGIFKTFDQYGNILISDSVKKIVAPSQGVFCDIYCGNVILRGESIAYFSQVDSAAYFQLFNYKGCLDSRHLKSLEEAAGAIPVAGNESQTRLNYVNLQVALEYVRDEGGSFTTLGNTFNEMLYLE</sequence>
<dbReference type="InterPro" id="IPR034104">
    <property type="entry name" value="Lsm1"/>
</dbReference>
<accession>A0AAD9PLC9</accession>
<dbReference type="CDD" id="cd01728">
    <property type="entry name" value="LSm1"/>
    <property type="match status" value="1"/>
</dbReference>
<evidence type="ECO:0000256" key="1">
    <source>
        <dbReference type="ARBA" id="ARBA00022490"/>
    </source>
</evidence>
<dbReference type="InterPro" id="IPR044642">
    <property type="entry name" value="PTHR15588"/>
</dbReference>
<evidence type="ECO:0000259" key="5">
    <source>
        <dbReference type="SMART" id="SM00651"/>
    </source>
</evidence>
<comment type="similarity">
    <text evidence="4">Belongs to the snRNP Sm proteins family.</text>
</comment>
<protein>
    <recommendedName>
        <fullName evidence="4">U6 snRNA-associated Sm-like protein LSm1</fullName>
    </recommendedName>
</protein>
<evidence type="ECO:0000313" key="7">
    <source>
        <dbReference type="Proteomes" id="UP001214638"/>
    </source>
</evidence>
<comment type="subcellular location">
    <subcellularLocation>
        <location evidence="4">Cytoplasm</location>
    </subcellularLocation>
    <subcellularLocation>
        <location evidence="4">Cytoplasm</location>
        <location evidence="4">P-body</location>
    </subcellularLocation>
</comment>
<feature type="domain" description="Sm" evidence="5">
    <location>
        <begin position="45"/>
        <end position="115"/>
    </location>
</feature>
<gene>
    <name evidence="4" type="primary">LSM1</name>
    <name evidence="6" type="ORF">BdWA1_002113</name>
</gene>
<dbReference type="GO" id="GO:0006397">
    <property type="term" value="P:mRNA processing"/>
    <property type="evidence" value="ECO:0007669"/>
    <property type="project" value="UniProtKB-UniRule"/>
</dbReference>
<reference evidence="6" key="1">
    <citation type="journal article" date="2023" name="Nat. Microbiol.">
        <title>Babesia duncani multi-omics identifies virulence factors and drug targets.</title>
        <authorList>
            <person name="Singh P."/>
            <person name="Lonardi S."/>
            <person name="Liang Q."/>
            <person name="Vydyam P."/>
            <person name="Khabirova E."/>
            <person name="Fang T."/>
            <person name="Gihaz S."/>
            <person name="Thekkiniath J."/>
            <person name="Munshi M."/>
            <person name="Abel S."/>
            <person name="Ciampossin L."/>
            <person name="Batugedara G."/>
            <person name="Gupta M."/>
            <person name="Lu X.M."/>
            <person name="Lenz T."/>
            <person name="Chakravarty S."/>
            <person name="Cornillot E."/>
            <person name="Hu Y."/>
            <person name="Ma W."/>
            <person name="Gonzalez L.M."/>
            <person name="Sanchez S."/>
            <person name="Estrada K."/>
            <person name="Sanchez-Flores A."/>
            <person name="Montero E."/>
            <person name="Harb O.S."/>
            <person name="Le Roch K.G."/>
            <person name="Mamoun C.B."/>
        </authorList>
    </citation>
    <scope>NUCLEOTIDE SEQUENCE</scope>
    <source>
        <strain evidence="6">WA1</strain>
    </source>
</reference>
<proteinExistence type="inferred from homology"/>
<dbReference type="Gene3D" id="2.30.30.100">
    <property type="match status" value="1"/>
</dbReference>
<keyword evidence="2 4" id="KW-0694">RNA-binding</keyword>
<keyword evidence="7" id="KW-1185">Reference proteome</keyword>
<comment type="caution">
    <text evidence="6">The sequence shown here is derived from an EMBL/GenBank/DDBJ whole genome shotgun (WGS) entry which is preliminary data.</text>
</comment>
<dbReference type="GO" id="GO:0000932">
    <property type="term" value="C:P-body"/>
    <property type="evidence" value="ECO:0007669"/>
    <property type="project" value="UniProtKB-SubCell"/>
</dbReference>
<dbReference type="Proteomes" id="UP001214638">
    <property type="component" value="Unassembled WGS sequence"/>
</dbReference>
<dbReference type="SUPFAM" id="SSF50182">
    <property type="entry name" value="Sm-like ribonucleoproteins"/>
    <property type="match status" value="1"/>
</dbReference>
<dbReference type="EMBL" id="JALLKP010000002">
    <property type="protein sequence ID" value="KAK2196864.1"/>
    <property type="molecule type" value="Genomic_DNA"/>
</dbReference>
<comment type="function">
    <text evidence="4">Probably involved with other LSm subunits in the general process of degradation of mRNAs.</text>
</comment>
<dbReference type="GO" id="GO:1990904">
    <property type="term" value="C:ribonucleoprotein complex"/>
    <property type="evidence" value="ECO:0007669"/>
    <property type="project" value="UniProtKB-KW"/>
</dbReference>
<dbReference type="GO" id="GO:0000290">
    <property type="term" value="P:deadenylation-dependent decapping of nuclear-transcribed mRNA"/>
    <property type="evidence" value="ECO:0007669"/>
    <property type="project" value="TreeGrafter"/>
</dbReference>
<keyword evidence="4" id="KW-0507">mRNA processing</keyword>